<dbReference type="InterPro" id="IPR025300">
    <property type="entry name" value="BetaGal_jelly_roll_dom"/>
</dbReference>
<keyword evidence="3" id="KW-0326">Glycosidase</keyword>
<dbReference type="Pfam" id="PF02836">
    <property type="entry name" value="Glyco_hydro_2_C"/>
    <property type="match status" value="1"/>
</dbReference>
<keyword evidence="2" id="KW-0378">Hydrolase</keyword>
<dbReference type="GO" id="GO:0004553">
    <property type="term" value="F:hydrolase activity, hydrolyzing O-glycosyl compounds"/>
    <property type="evidence" value="ECO:0007669"/>
    <property type="project" value="InterPro"/>
</dbReference>
<dbReference type="InterPro" id="IPR008964">
    <property type="entry name" value="Invasin/intimin_cell_adhesion"/>
</dbReference>
<accession>A0A1H8YMA1</accession>
<evidence type="ECO:0000256" key="1">
    <source>
        <dbReference type="ARBA" id="ARBA00007401"/>
    </source>
</evidence>
<dbReference type="RefSeq" id="WP_091627491.1">
    <property type="nucleotide sequence ID" value="NZ_FOEF01000024.1"/>
</dbReference>
<dbReference type="Pfam" id="PF00703">
    <property type="entry name" value="Glyco_hydro_2"/>
    <property type="match status" value="1"/>
</dbReference>
<protein>
    <submittedName>
        <fullName evidence="10">Beta-galactosidase</fullName>
    </submittedName>
</protein>
<name>A0A1H8YMA1_9PSEU</name>
<comment type="similarity">
    <text evidence="1">Belongs to the glycosyl hydrolase 2 family.</text>
</comment>
<feature type="domain" description="Bacterial Ig-like" evidence="6">
    <location>
        <begin position="863"/>
        <end position="914"/>
    </location>
</feature>
<dbReference type="SUPFAM" id="SSF49373">
    <property type="entry name" value="Invasin/intimin cell-adhesion fragments"/>
    <property type="match status" value="1"/>
</dbReference>
<dbReference type="Proteomes" id="UP000198582">
    <property type="component" value="Unassembled WGS sequence"/>
</dbReference>
<dbReference type="Gene3D" id="2.60.120.260">
    <property type="entry name" value="Galactose-binding domain-like"/>
    <property type="match status" value="2"/>
</dbReference>
<evidence type="ECO:0000259" key="5">
    <source>
        <dbReference type="Pfam" id="PF02836"/>
    </source>
</evidence>
<evidence type="ECO:0000256" key="2">
    <source>
        <dbReference type="ARBA" id="ARBA00022801"/>
    </source>
</evidence>
<gene>
    <name evidence="10" type="ORF">SAMN04489732_12492</name>
</gene>
<evidence type="ECO:0000259" key="9">
    <source>
        <dbReference type="Pfam" id="PF18565"/>
    </source>
</evidence>
<evidence type="ECO:0000259" key="7">
    <source>
        <dbReference type="Pfam" id="PF13364"/>
    </source>
</evidence>
<dbReference type="PRINTS" id="PR00132">
    <property type="entry name" value="GLHYDRLASE2"/>
</dbReference>
<dbReference type="InterPro" id="IPR032311">
    <property type="entry name" value="DUF4982"/>
</dbReference>
<dbReference type="InterPro" id="IPR011081">
    <property type="entry name" value="Big_4"/>
</dbReference>
<dbReference type="InterPro" id="IPR006101">
    <property type="entry name" value="Glyco_hydro_2"/>
</dbReference>
<dbReference type="SUPFAM" id="SSF49303">
    <property type="entry name" value="beta-Galactosidase/glucuronidase domain"/>
    <property type="match status" value="1"/>
</dbReference>
<dbReference type="InterPro" id="IPR006103">
    <property type="entry name" value="Glyco_hydro_2_cat"/>
</dbReference>
<keyword evidence="11" id="KW-1185">Reference proteome</keyword>
<evidence type="ECO:0000313" key="10">
    <source>
        <dbReference type="EMBL" id="SEP53121.1"/>
    </source>
</evidence>
<dbReference type="GO" id="GO:0005975">
    <property type="term" value="P:carbohydrate metabolic process"/>
    <property type="evidence" value="ECO:0007669"/>
    <property type="project" value="InterPro"/>
</dbReference>
<dbReference type="SUPFAM" id="SSF49785">
    <property type="entry name" value="Galactose-binding domain-like"/>
    <property type="match status" value="1"/>
</dbReference>
<dbReference type="InterPro" id="IPR040605">
    <property type="entry name" value="Glyco_hydro2_dom5"/>
</dbReference>
<dbReference type="InterPro" id="IPR036156">
    <property type="entry name" value="Beta-gal/glucu_dom_sf"/>
</dbReference>
<dbReference type="AlphaFoldDB" id="A0A1H8YMA1"/>
<dbReference type="Pfam" id="PF07532">
    <property type="entry name" value="Big_4"/>
    <property type="match status" value="2"/>
</dbReference>
<feature type="domain" description="Bacterial Ig-like" evidence="6">
    <location>
        <begin position="935"/>
        <end position="990"/>
    </location>
</feature>
<dbReference type="InterPro" id="IPR006102">
    <property type="entry name" value="Ig-like_GH2"/>
</dbReference>
<evidence type="ECO:0000259" key="6">
    <source>
        <dbReference type="Pfam" id="PF07532"/>
    </source>
</evidence>
<dbReference type="InterPro" id="IPR008979">
    <property type="entry name" value="Galactose-bd-like_sf"/>
</dbReference>
<evidence type="ECO:0000313" key="11">
    <source>
        <dbReference type="Proteomes" id="UP000198582"/>
    </source>
</evidence>
<dbReference type="PANTHER" id="PTHR42732:SF1">
    <property type="entry name" value="BETA-MANNOSIDASE"/>
    <property type="match status" value="1"/>
</dbReference>
<dbReference type="Pfam" id="PF18565">
    <property type="entry name" value="Glyco_hydro2_C5"/>
    <property type="match status" value="1"/>
</dbReference>
<feature type="domain" description="DUF4982" evidence="8">
    <location>
        <begin position="640"/>
        <end position="733"/>
    </location>
</feature>
<dbReference type="InterPro" id="IPR013783">
    <property type="entry name" value="Ig-like_fold"/>
</dbReference>
<feature type="domain" description="Glycoside hydrolase family 2" evidence="9">
    <location>
        <begin position="746"/>
        <end position="847"/>
    </location>
</feature>
<dbReference type="EMBL" id="FOEF01000024">
    <property type="protein sequence ID" value="SEP53121.1"/>
    <property type="molecule type" value="Genomic_DNA"/>
</dbReference>
<dbReference type="STRING" id="394193.SAMN04489732_12492"/>
<evidence type="ECO:0000256" key="3">
    <source>
        <dbReference type="ARBA" id="ARBA00023295"/>
    </source>
</evidence>
<organism evidence="10 11">
    <name type="scientific">Amycolatopsis saalfeldensis</name>
    <dbReference type="NCBI Taxonomy" id="394193"/>
    <lineage>
        <taxon>Bacteria</taxon>
        <taxon>Bacillati</taxon>
        <taxon>Actinomycetota</taxon>
        <taxon>Actinomycetes</taxon>
        <taxon>Pseudonocardiales</taxon>
        <taxon>Pseudonocardiaceae</taxon>
        <taxon>Amycolatopsis</taxon>
    </lineage>
</organism>
<reference evidence="10 11" key="1">
    <citation type="submission" date="2016-10" db="EMBL/GenBank/DDBJ databases">
        <authorList>
            <person name="de Groot N.N."/>
        </authorList>
    </citation>
    <scope>NUCLEOTIDE SEQUENCE [LARGE SCALE GENOMIC DNA]</scope>
    <source>
        <strain evidence="10 11">DSM 44993</strain>
    </source>
</reference>
<dbReference type="Gene3D" id="3.20.20.80">
    <property type="entry name" value="Glycosidases"/>
    <property type="match status" value="1"/>
</dbReference>
<dbReference type="InterPro" id="IPR051913">
    <property type="entry name" value="GH2_Domain-Containing"/>
</dbReference>
<dbReference type="OrthoDB" id="9762066at2"/>
<feature type="domain" description="Beta-galactosidase jelly roll" evidence="7">
    <location>
        <begin position="73"/>
        <end position="181"/>
    </location>
</feature>
<dbReference type="PANTHER" id="PTHR42732">
    <property type="entry name" value="BETA-GALACTOSIDASE"/>
    <property type="match status" value="1"/>
</dbReference>
<feature type="domain" description="Glycoside hydrolase family 2 immunoglobulin-like beta-sandwich" evidence="4">
    <location>
        <begin position="214"/>
        <end position="307"/>
    </location>
</feature>
<evidence type="ECO:0000259" key="8">
    <source>
        <dbReference type="Pfam" id="PF16355"/>
    </source>
</evidence>
<dbReference type="Pfam" id="PF13364">
    <property type="entry name" value="BetaGal_ABD2"/>
    <property type="match status" value="1"/>
</dbReference>
<sequence>MTGTGAAAVGSALAWGLDQPSASAAAGGVLDQSERTVEFNQGWKFHLVNTQDVTDPSGRYGNSDDPKAAATAFDDSGWRPLALPHDWSIEQQPEPGQRDGTGYFPGGLGWYRKTFTLPASMTGKHLTVDFDGVYMNSYVYLNGELLGNHPYGYTGFSFDLTGKAHTDGRTPNVLAVVVQNKQPSSRWYSGTGITRNVHLTATHPVRVGRWGTFVTTPDLGATIKNGYATVRVETTLEGAEGAPAEVVSTIRDAAGHTVATGHGTTAEIKLASPRLWSTTDPYLYTLRSEVVLDKKVVDSYDTTFGVRWLGFDPDTGVSLNGKHLKLQGVCLHNDQGALGSVNNHDALWRQLTTLQRAGVNALRTSHNPPSPEMIDVCERLGIVMMVEAFDCWHVGKLDYDYHLYFDEWSDADLAEMVNAAKNSPAVIMWSIGNEIPDFTEAASLPIEKRLIAGVKKIDTTRPVTANCDQYREPPAAGSPGEQMLQNLDLVGFSYEPARVMDTMHARYPAKMFFESESSSCTSARGVYQDPAYVNTGQNYTPGKRLPSAYDNNLSSWTMSHEYVLKVERDRRYSGGQFVWTGTDYIGEPTPYAQFPVKTSAFGLVDTAGFAKDAYFAFQSQWTSAPMVHLVPMDWTGHEHGEEVEVRAYTNVRSVELLLNGRSLGTRSYDVKTTVDGARYLETTEPTGDDKNFPSGSYTSPNGGTGKLHLTWKVPFQPGKLSCVARDDRGRVVARDELTTAGPPLALRLTADRPVLPADGKALAYVTVDVVDQGGVVNPGAANAITFSVSGAGSFAGADNGKEDSGEGFTSTTHTAFNGKALVIVRAGSRPGAITVTATSPGLAPATATVFAADGSAHGLVATQPVSVRTVAGTPPALPSTVTGVYADGSTAPLDVRWSGTGSSGAATYSLTGSVPRSSVPAHATVTSYAVAAVEPYSTVTPVGAPPYLPSVVVARYTDGVTQTVPVSWDGVGQEKYARPGEFTVGGSAAGRRATATVRVTDSFVPNRNIALVTSPAKPTADAGYSGSPDSVPAGLLDGVTTSGGWSNSYTKSATYTLPEVSKAHAADWVSVTWPEGQRVAAVVAYFTISASLVLPRSITVSYWDGARWLPARDQQVRFATQSNAPTTITFQPVSTTSLRLDLTSPAPDTPTGFLRITELEVPSDEITG</sequence>
<dbReference type="InterPro" id="IPR017853">
    <property type="entry name" value="GH"/>
</dbReference>
<evidence type="ECO:0000259" key="4">
    <source>
        <dbReference type="Pfam" id="PF00703"/>
    </source>
</evidence>
<dbReference type="Pfam" id="PF16355">
    <property type="entry name" value="DUF4982"/>
    <property type="match status" value="1"/>
</dbReference>
<dbReference type="Gene3D" id="2.60.40.10">
    <property type="entry name" value="Immunoglobulins"/>
    <property type="match status" value="3"/>
</dbReference>
<proteinExistence type="inferred from homology"/>
<dbReference type="SUPFAM" id="SSF51445">
    <property type="entry name" value="(Trans)glycosidases"/>
    <property type="match status" value="1"/>
</dbReference>
<feature type="domain" description="Glycoside hydrolase family 2 catalytic" evidence="5">
    <location>
        <begin position="317"/>
        <end position="468"/>
    </location>
</feature>